<reference evidence="1 2" key="1">
    <citation type="submission" date="2015-05" db="EMBL/GenBank/DDBJ databases">
        <title>Genome sequencing and analysis of members of genus Stenotrophomonas.</title>
        <authorList>
            <person name="Patil P.P."/>
            <person name="Midha S."/>
            <person name="Patil P.B."/>
        </authorList>
    </citation>
    <scope>NUCLEOTIDE SEQUENCE [LARGE SCALE GENOMIC DNA]</scope>
    <source>
        <strain evidence="1 2">DSM 21858</strain>
    </source>
</reference>
<protein>
    <submittedName>
        <fullName evidence="1">Uncharacterized protein</fullName>
    </submittedName>
</protein>
<dbReference type="AlphaFoldDB" id="A0A0R0CQM1"/>
<gene>
    <name evidence="1" type="ORF">ABB29_02840</name>
</gene>
<evidence type="ECO:0000313" key="2">
    <source>
        <dbReference type="Proteomes" id="UP000052052"/>
    </source>
</evidence>
<organism evidence="1 2">
    <name type="scientific">Pseudoxanthomonas dokdonensis</name>
    <dbReference type="NCBI Taxonomy" id="344882"/>
    <lineage>
        <taxon>Bacteria</taxon>
        <taxon>Pseudomonadati</taxon>
        <taxon>Pseudomonadota</taxon>
        <taxon>Gammaproteobacteria</taxon>
        <taxon>Lysobacterales</taxon>
        <taxon>Lysobacteraceae</taxon>
        <taxon>Pseudoxanthomonas</taxon>
    </lineage>
</organism>
<comment type="caution">
    <text evidence="1">The sequence shown here is derived from an EMBL/GenBank/DDBJ whole genome shotgun (WGS) entry which is preliminary data.</text>
</comment>
<name>A0A0R0CQM1_9GAMM</name>
<dbReference type="Proteomes" id="UP000052052">
    <property type="component" value="Unassembled WGS sequence"/>
</dbReference>
<sequence>MPGYVPTDANGIVHIDTRYPIPFDQHSFGTAYYDTYDCKVLYNNMYVADQSIGGPVGEKSVSSASLGDLYPNKVLDGAPYGGIRNFPPPAKVTWRSKDGQPHEAMVDIGAIFKDQVVLHKVPQDQLPPILTAPIFPDLILEVNDRTINVYMRGRVPTRDEQIPGNRYSFFRDDLMLAYSKTYD</sequence>
<evidence type="ECO:0000313" key="1">
    <source>
        <dbReference type="EMBL" id="KRG71755.1"/>
    </source>
</evidence>
<proteinExistence type="predicted"/>
<keyword evidence="2" id="KW-1185">Reference proteome</keyword>
<dbReference type="EMBL" id="LDJL01000002">
    <property type="protein sequence ID" value="KRG71755.1"/>
    <property type="molecule type" value="Genomic_DNA"/>
</dbReference>
<dbReference type="PATRIC" id="fig|344882.3.peg.1778"/>
<accession>A0A0R0CQM1</accession>
<dbReference type="OrthoDB" id="6002199at2"/>